<dbReference type="Pfam" id="PF07434">
    <property type="entry name" value="CblD"/>
    <property type="match status" value="1"/>
</dbReference>
<proteinExistence type="predicted"/>
<dbReference type="AlphaFoldDB" id="A0AB38FXR7"/>
<gene>
    <name evidence="2" type="primary">cfaE_2</name>
    <name evidence="2" type="ORF">NCTC11967_03021</name>
</gene>
<dbReference type="EMBL" id="UAVL01000017">
    <property type="protein sequence ID" value="SQA63940.1"/>
    <property type="molecule type" value="Genomic_DNA"/>
</dbReference>
<evidence type="ECO:0000256" key="1">
    <source>
        <dbReference type="SAM" id="SignalP"/>
    </source>
</evidence>
<reference evidence="2 3" key="1">
    <citation type="submission" date="2018-06" db="EMBL/GenBank/DDBJ databases">
        <authorList>
            <consortium name="Pathogen Informatics"/>
            <person name="Doyle S."/>
        </authorList>
    </citation>
    <scope>NUCLEOTIDE SEQUENCE [LARGE SCALE GENOMIC DNA]</scope>
    <source>
        <strain evidence="2 3">NCTC11967</strain>
    </source>
</reference>
<protein>
    <submittedName>
        <fullName evidence="2">Colonization factor antigen I subunit E</fullName>
    </submittedName>
</protein>
<sequence>MKMLSALLLLLATGSALAGDDLTLTRTFDRMSPPGADIWLWNGVNQGVDSDGHNAYGNNTVACKSSSDSVTGACPTGRNTSTGSTPTPIKLRFTEKRSALTVDLTLQGYRVAYIKNDSHCANHMTAQFTLSNFANVTCAGVYRDTSDLYVYVPAAELAKLPVGGLWTAHLKLVSYWGGGPNSSTAWNADITLKVTDPSHVDIYFPEFGTASPRVDLDLHPHGSPNENPWAADTVSLDMCLYDGYNANSTQYDVLLHDEQKAHDGRSDGDFSIYRVGGDASETRDRVDYHVRMYNPENDSMLDVVNNQQLTWTQINQGRVRPVRLPAIPTPVLCSPTPLKLSVAKFSIADKNAGYYQGTLTVVFTPTTPTVD</sequence>
<organism evidence="2 3">
    <name type="scientific">Yokenella regensburgei</name>
    <dbReference type="NCBI Taxonomy" id="158877"/>
    <lineage>
        <taxon>Bacteria</taxon>
        <taxon>Pseudomonadati</taxon>
        <taxon>Pseudomonadota</taxon>
        <taxon>Gammaproteobacteria</taxon>
        <taxon>Enterobacterales</taxon>
        <taxon>Enterobacteriaceae</taxon>
        <taxon>Yokenella</taxon>
    </lineage>
</organism>
<dbReference type="RefSeq" id="WP_038256317.1">
    <property type="nucleotide sequence ID" value="NZ_UAVL01000017.1"/>
</dbReference>
<dbReference type="Gene3D" id="2.60.40.2520">
    <property type="entry name" value="CFA/I fimbrial subunit E, adhesin domain"/>
    <property type="match status" value="1"/>
</dbReference>
<accession>A0AB38FXR7</accession>
<name>A0AB38FXR7_9ENTR</name>
<evidence type="ECO:0000313" key="2">
    <source>
        <dbReference type="EMBL" id="SQA63940.1"/>
    </source>
</evidence>
<feature type="chain" id="PRO_5044327444" evidence="1">
    <location>
        <begin position="19"/>
        <end position="371"/>
    </location>
</feature>
<dbReference type="Proteomes" id="UP000251313">
    <property type="component" value="Unassembled WGS sequence"/>
</dbReference>
<dbReference type="InterPro" id="IPR043037">
    <property type="entry name" value="CfaE_adhesin"/>
</dbReference>
<keyword evidence="1" id="KW-0732">Signal</keyword>
<evidence type="ECO:0000313" key="3">
    <source>
        <dbReference type="Proteomes" id="UP000251313"/>
    </source>
</evidence>
<dbReference type="Gene3D" id="2.60.40.2040">
    <property type="entry name" value="CFA/I fimbrial subunit E, pilin domain"/>
    <property type="match status" value="1"/>
</dbReference>
<dbReference type="InterPro" id="IPR010888">
    <property type="entry name" value="CblD"/>
</dbReference>
<comment type="caution">
    <text evidence="2">The sequence shown here is derived from an EMBL/GenBank/DDBJ whole genome shotgun (WGS) entry which is preliminary data.</text>
</comment>
<feature type="signal peptide" evidence="1">
    <location>
        <begin position="1"/>
        <end position="18"/>
    </location>
</feature>